<dbReference type="Pfam" id="PF06386">
    <property type="entry name" value="GvpL_GvpF"/>
    <property type="match status" value="1"/>
</dbReference>
<dbReference type="InterPro" id="IPR009430">
    <property type="entry name" value="GvpL/GvpF"/>
</dbReference>
<protein>
    <submittedName>
        <fullName evidence="4">GvpL/GvpF family gas vesicle protein</fullName>
    </submittedName>
</protein>
<dbReference type="PANTHER" id="PTHR36852">
    <property type="entry name" value="PROTEIN GVPL 2"/>
    <property type="match status" value="1"/>
</dbReference>
<sequence length="262" mass="29304">MAKYVYAIVRGTHAVDLGPIGIDNCRVYTIPYQTISAVVHDCPPKPYQSSAEDVVKEWVKTHQNVIDKAVELFGLAIPMGFDTIVGSLNHERSAEEALISWLARDNDRILEVFQTIEGKDEYAVKVFYDRKALAEICAREDETIRRMKEEIAGKSPGLAHMYRQKLEKVIKSKVDDYVSKKLEFLHAKIEELADDVIVERAGKIDGDKVLLLNLSCLVKRTQVEALGEVLETVGSIPGFSVHFSGPWPAYSFVAKISSPAPR</sequence>
<reference evidence="4" key="1">
    <citation type="submission" date="2020-10" db="EMBL/GenBank/DDBJ databases">
        <authorList>
            <person name="Kadnikov V."/>
            <person name="Beletsky A.V."/>
            <person name="Mardanov A.V."/>
            <person name="Karnachuk O.V."/>
            <person name="Ravin N.V."/>
        </authorList>
    </citation>
    <scope>NUCLEOTIDE SEQUENCE</scope>
    <source>
        <strain evidence="4">Bu02</strain>
    </source>
</reference>
<reference evidence="4" key="2">
    <citation type="journal article" date="2023" name="Biology">
        <title>Prokaryotic Life Associated with Coal-Fire Gas Vents Revealed by Metagenomics.</title>
        <authorList>
            <person name="Kadnikov V.V."/>
            <person name="Mardanov A.V."/>
            <person name="Beletsky A.V."/>
            <person name="Karnachuk O.V."/>
            <person name="Ravin N.V."/>
        </authorList>
    </citation>
    <scope>NUCLEOTIDE SEQUENCE</scope>
    <source>
        <strain evidence="4">Bu02</strain>
    </source>
</reference>
<evidence type="ECO:0000256" key="2">
    <source>
        <dbReference type="ARBA" id="ARBA00035108"/>
    </source>
</evidence>
<organism evidence="4">
    <name type="scientific">Candidatus Fermentithermobacillus carboniphilus</name>
    <dbReference type="NCBI Taxonomy" id="3085328"/>
    <lineage>
        <taxon>Bacteria</taxon>
        <taxon>Bacillati</taxon>
        <taxon>Bacillota</taxon>
        <taxon>Candidatus Fermentithermobacillia</taxon>
        <taxon>Candidatus Fermentithermobacillales</taxon>
        <taxon>Candidatus Fermentithermobacillaceae</taxon>
        <taxon>Candidatus Fermentithermobacillus</taxon>
    </lineage>
</organism>
<evidence type="ECO:0000256" key="3">
    <source>
        <dbReference type="ARBA" id="ARBA00035643"/>
    </source>
</evidence>
<name>A0AAT9LE15_9FIRM</name>
<dbReference type="AlphaFoldDB" id="A0AAT9LE15"/>
<comment type="similarity">
    <text evidence="3">Belongs to the gas vesicle GvpF/GvpL family.</text>
</comment>
<dbReference type="PANTHER" id="PTHR36852:SF1">
    <property type="entry name" value="PROTEIN GVPL 2"/>
    <property type="match status" value="1"/>
</dbReference>
<gene>
    <name evidence="4" type="ORF">IMF26_04045</name>
</gene>
<dbReference type="KEGG" id="fcz:IMF26_04045"/>
<keyword evidence="1" id="KW-0304">Gas vesicle</keyword>
<dbReference type="GO" id="GO:0031412">
    <property type="term" value="P:gas vesicle organization"/>
    <property type="evidence" value="ECO:0007669"/>
    <property type="project" value="InterPro"/>
</dbReference>
<proteinExistence type="inferred from homology"/>
<accession>A0AAT9LE15</accession>
<evidence type="ECO:0000313" key="4">
    <source>
        <dbReference type="EMBL" id="QUL99235.1"/>
    </source>
</evidence>
<dbReference type="GO" id="GO:0031411">
    <property type="term" value="C:gas vesicle"/>
    <property type="evidence" value="ECO:0007669"/>
    <property type="project" value="UniProtKB-SubCell"/>
</dbReference>
<evidence type="ECO:0000256" key="1">
    <source>
        <dbReference type="ARBA" id="ARBA00022987"/>
    </source>
</evidence>
<comment type="subcellular location">
    <subcellularLocation>
        <location evidence="2">Gas vesicle</location>
    </subcellularLocation>
</comment>
<dbReference type="EMBL" id="CP062796">
    <property type="protein sequence ID" value="QUL99235.1"/>
    <property type="molecule type" value="Genomic_DNA"/>
</dbReference>